<name>R9PII1_AGAAL</name>
<evidence type="ECO:0000313" key="2">
    <source>
        <dbReference type="EMBL" id="GAD01194.1"/>
    </source>
</evidence>
<evidence type="ECO:0000256" key="1">
    <source>
        <dbReference type="SAM" id="Phobius"/>
    </source>
</evidence>
<dbReference type="AlphaFoldDB" id="R9PII1"/>
<accession>R9PII1</accession>
<protein>
    <submittedName>
        <fullName evidence="2">Uncharacterized protein</fullName>
    </submittedName>
</protein>
<organism evidence="2 3">
    <name type="scientific">Agarivorans albus MKT 106</name>
    <dbReference type="NCBI Taxonomy" id="1331007"/>
    <lineage>
        <taxon>Bacteria</taxon>
        <taxon>Pseudomonadati</taxon>
        <taxon>Pseudomonadota</taxon>
        <taxon>Gammaproteobacteria</taxon>
        <taxon>Alteromonadales</taxon>
        <taxon>Alteromonadaceae</taxon>
        <taxon>Agarivorans</taxon>
    </lineage>
</organism>
<comment type="caution">
    <text evidence="2">The sequence shown here is derived from an EMBL/GenBank/DDBJ whole genome shotgun (WGS) entry which is preliminary data.</text>
</comment>
<keyword evidence="3" id="KW-1185">Reference proteome</keyword>
<keyword evidence="1" id="KW-0472">Membrane</keyword>
<sequence>MSISRSSTISLYLVISNLAALLLYARLALLASDKVLSGAKNLC</sequence>
<gene>
    <name evidence="2" type="ORF">AALB_1274</name>
</gene>
<evidence type="ECO:0000313" key="3">
    <source>
        <dbReference type="Proteomes" id="UP000014461"/>
    </source>
</evidence>
<proteinExistence type="predicted"/>
<reference evidence="2" key="1">
    <citation type="journal article" date="2013" name="Genome Announc.">
        <title>Draft Genome Sequence of Agarivorans albus Strain MKT 106T, an Agarolytic Marine Bacterium.</title>
        <authorList>
            <person name="Yasuike M."/>
            <person name="Nakamura Y."/>
            <person name="Kai W."/>
            <person name="Fujiwara A."/>
            <person name="Fukui Y."/>
            <person name="Satomi M."/>
            <person name="Sano M."/>
        </authorList>
    </citation>
    <scope>NUCLEOTIDE SEQUENCE [LARGE SCALE GENOMIC DNA]</scope>
</reference>
<feature type="transmembrane region" description="Helical" evidence="1">
    <location>
        <begin position="12"/>
        <end position="31"/>
    </location>
</feature>
<dbReference type="EMBL" id="BARX01000006">
    <property type="protein sequence ID" value="GAD01194.1"/>
    <property type="molecule type" value="Genomic_DNA"/>
</dbReference>
<dbReference type="Proteomes" id="UP000014461">
    <property type="component" value="Unassembled WGS sequence"/>
</dbReference>
<keyword evidence="1" id="KW-0812">Transmembrane</keyword>
<keyword evidence="1" id="KW-1133">Transmembrane helix</keyword>